<evidence type="ECO:0000313" key="2">
    <source>
        <dbReference type="EMBL" id="MBB6040252.1"/>
    </source>
</evidence>
<reference evidence="2 3" key="1">
    <citation type="submission" date="2020-08" db="EMBL/GenBank/DDBJ databases">
        <title>Genomic Encyclopedia of Type Strains, Phase IV (KMG-IV): sequencing the most valuable type-strain genomes for metagenomic binning, comparative biology and taxonomic classification.</title>
        <authorList>
            <person name="Goeker M."/>
        </authorList>
    </citation>
    <scope>NUCLEOTIDE SEQUENCE [LARGE SCALE GENOMIC DNA]</scope>
    <source>
        <strain evidence="2 3">DSM 17245</strain>
    </source>
</reference>
<keyword evidence="2" id="KW-0328">Glycosyltransferase</keyword>
<gene>
    <name evidence="2" type="ORF">HNQ46_000213</name>
</gene>
<dbReference type="SUPFAM" id="SSF53448">
    <property type="entry name" value="Nucleotide-diphospho-sugar transferases"/>
    <property type="match status" value="1"/>
</dbReference>
<proteinExistence type="predicted"/>
<name>A0A7W9SDP0_9FIRM</name>
<dbReference type="GeneID" id="85013783"/>
<protein>
    <submittedName>
        <fullName evidence="2">Rhamnosyltransferase</fullName>
        <ecNumber evidence="2">2.4.1.-</ecNumber>
    </submittedName>
</protein>
<dbReference type="Proteomes" id="UP000522163">
    <property type="component" value="Unassembled WGS sequence"/>
</dbReference>
<dbReference type="EC" id="2.4.1.-" evidence="2"/>
<dbReference type="Gene3D" id="3.90.550.10">
    <property type="entry name" value="Spore Coat Polysaccharide Biosynthesis Protein SpsA, Chain A"/>
    <property type="match status" value="1"/>
</dbReference>
<dbReference type="AlphaFoldDB" id="A0A7W9SDP0"/>
<dbReference type="GO" id="GO:0016757">
    <property type="term" value="F:glycosyltransferase activity"/>
    <property type="evidence" value="ECO:0007669"/>
    <property type="project" value="UniProtKB-KW"/>
</dbReference>
<keyword evidence="2" id="KW-0808">Transferase</keyword>
<dbReference type="Pfam" id="PF00535">
    <property type="entry name" value="Glycos_transf_2"/>
    <property type="match status" value="1"/>
</dbReference>
<dbReference type="PANTHER" id="PTHR43685">
    <property type="entry name" value="GLYCOSYLTRANSFERASE"/>
    <property type="match status" value="1"/>
</dbReference>
<dbReference type="EMBL" id="JACHHH010000001">
    <property type="protein sequence ID" value="MBB6040252.1"/>
    <property type="molecule type" value="Genomic_DNA"/>
</dbReference>
<accession>A0A7W9SDP0</accession>
<dbReference type="GO" id="GO:0044010">
    <property type="term" value="P:single-species biofilm formation"/>
    <property type="evidence" value="ECO:0007669"/>
    <property type="project" value="TreeGrafter"/>
</dbReference>
<evidence type="ECO:0000313" key="3">
    <source>
        <dbReference type="Proteomes" id="UP000522163"/>
    </source>
</evidence>
<sequence>MQENAQSQKQNYDVIIPTYKPDEKCKRLLDALEKQEVPPRKIILINTEEALFPKSLLEGRNPELYLLKHIKKEEFDHAYARNLGVSFSDAPFFLCMTEDAVPKDSSCTKELLEAFSWEEKIGAVYARQLTDEESSFDEVLSRSFNYGTEQRICGIEQLPKLGIKCFFQSNVCCMYKKDLFQSLGGFSEPSIFNEDMIYAARMQEAGGKTAYCPRAEVWHSHHFSAMDQFHRNFDLGVSHRDYRGIFSKIPAEKEGMKYLKRSIGKLWHEKKALLILPFLYKTAFRFLGYQLGKRYHKLPKSWVFAFTVNPQYFRKKFSKEREKQ</sequence>
<dbReference type="InterPro" id="IPR029044">
    <property type="entry name" value="Nucleotide-diphossugar_trans"/>
</dbReference>
<feature type="domain" description="Glycosyltransferase 2-like" evidence="1">
    <location>
        <begin position="14"/>
        <end position="183"/>
    </location>
</feature>
<dbReference type="RefSeq" id="WP_183681813.1">
    <property type="nucleotide sequence ID" value="NZ_JACHHH010000001.1"/>
</dbReference>
<dbReference type="PANTHER" id="PTHR43685:SF13">
    <property type="entry name" value="O ANTIGEN BIOSYNTHESIS RHAMNOSYLTRANSFERASE RFBN"/>
    <property type="match status" value="1"/>
</dbReference>
<dbReference type="InterPro" id="IPR001173">
    <property type="entry name" value="Glyco_trans_2-like"/>
</dbReference>
<dbReference type="InterPro" id="IPR050834">
    <property type="entry name" value="Glycosyltransf_2"/>
</dbReference>
<evidence type="ECO:0000259" key="1">
    <source>
        <dbReference type="Pfam" id="PF00535"/>
    </source>
</evidence>
<organism evidence="2 3">
    <name type="scientific">Oribacterium sinus</name>
    <dbReference type="NCBI Taxonomy" id="237576"/>
    <lineage>
        <taxon>Bacteria</taxon>
        <taxon>Bacillati</taxon>
        <taxon>Bacillota</taxon>
        <taxon>Clostridia</taxon>
        <taxon>Lachnospirales</taxon>
        <taxon>Lachnospiraceae</taxon>
        <taxon>Oribacterium</taxon>
    </lineage>
</organism>
<comment type="caution">
    <text evidence="2">The sequence shown here is derived from an EMBL/GenBank/DDBJ whole genome shotgun (WGS) entry which is preliminary data.</text>
</comment>